<name>A0A4T1ZSR0_9PSED</name>
<comment type="caution">
    <text evidence="2">The sequence shown here is derived from an EMBL/GenBank/DDBJ whole genome shotgun (WGS) entry which is preliminary data.</text>
</comment>
<dbReference type="InterPro" id="IPR009525">
    <property type="entry name" value="DUF1145"/>
</dbReference>
<gene>
    <name evidence="2" type="ORF">D8779_18100</name>
</gene>
<dbReference type="RefSeq" id="WP_136665859.1">
    <property type="nucleotide sequence ID" value="NZ_RFLV01000004.1"/>
</dbReference>
<dbReference type="Pfam" id="PF06611">
    <property type="entry name" value="DUF1145"/>
    <property type="match status" value="1"/>
</dbReference>
<keyword evidence="3" id="KW-1185">Reference proteome</keyword>
<dbReference type="EMBL" id="RFLV01000004">
    <property type="protein sequence ID" value="TIH07253.1"/>
    <property type="molecule type" value="Genomic_DNA"/>
</dbReference>
<organism evidence="2 3">
    <name type="scientific">Pseudomonas leptonychotis</name>
    <dbReference type="NCBI Taxonomy" id="2448482"/>
    <lineage>
        <taxon>Bacteria</taxon>
        <taxon>Pseudomonadati</taxon>
        <taxon>Pseudomonadota</taxon>
        <taxon>Gammaproteobacteria</taxon>
        <taxon>Pseudomonadales</taxon>
        <taxon>Pseudomonadaceae</taxon>
        <taxon>Pseudomonas</taxon>
    </lineage>
</organism>
<reference evidence="2 3" key="1">
    <citation type="submission" date="2018-10" db="EMBL/GenBank/DDBJ databases">
        <title>Pseudomonas leptonychotis sp. nov., isolated from Weddell seals in Antarctica.</title>
        <authorList>
            <person name="Novakova D."/>
            <person name="Svec P."/>
            <person name="Kralova S."/>
            <person name="Kristofova L."/>
            <person name="Zeman M."/>
            <person name="Pantucek R."/>
            <person name="Maslanova I."/>
            <person name="Sedlacek I."/>
        </authorList>
    </citation>
    <scope>NUCLEOTIDE SEQUENCE [LARGE SCALE GENOMIC DNA]</scope>
    <source>
        <strain evidence="2 3">CCM 8849</strain>
    </source>
</reference>
<dbReference type="PANTHER" id="PTHR38775">
    <property type="entry name" value="INNER MEMBRANE PROTEIN-RELATED"/>
    <property type="match status" value="1"/>
</dbReference>
<dbReference type="Proteomes" id="UP000307541">
    <property type="component" value="Unassembled WGS sequence"/>
</dbReference>
<protein>
    <submittedName>
        <fullName evidence="2">DUF1145 domain-containing protein</fullName>
    </submittedName>
</protein>
<evidence type="ECO:0000313" key="2">
    <source>
        <dbReference type="EMBL" id="TIH07253.1"/>
    </source>
</evidence>
<dbReference type="PANTHER" id="PTHR38775:SF1">
    <property type="entry name" value="INNER MEMBRANE PROTEIN"/>
    <property type="match status" value="1"/>
</dbReference>
<feature type="transmembrane region" description="Helical" evidence="1">
    <location>
        <begin position="30"/>
        <end position="51"/>
    </location>
</feature>
<keyword evidence="1" id="KW-0812">Transmembrane</keyword>
<dbReference type="AlphaFoldDB" id="A0A4T1ZSR0"/>
<evidence type="ECO:0000313" key="3">
    <source>
        <dbReference type="Proteomes" id="UP000307541"/>
    </source>
</evidence>
<proteinExistence type="predicted"/>
<sequence length="83" mass="9452">MSVLLFVRGALATFWLLALLNLIYPMGEGWYLTVNLIAGAMLLAHVGELLLFNARLVNLPQPWWHRVQVLLFGFIHLRGLPKL</sequence>
<accession>A0A4T1ZSR0</accession>
<keyword evidence="1" id="KW-0472">Membrane</keyword>
<dbReference type="OrthoDB" id="7008916at2"/>
<feature type="transmembrane region" description="Helical" evidence="1">
    <location>
        <begin position="5"/>
        <end position="24"/>
    </location>
</feature>
<keyword evidence="1" id="KW-1133">Transmembrane helix</keyword>
<evidence type="ECO:0000256" key="1">
    <source>
        <dbReference type="SAM" id="Phobius"/>
    </source>
</evidence>